<gene>
    <name evidence="2" type="ORF">SDC9_66611</name>
</gene>
<feature type="compositionally biased region" description="Polar residues" evidence="1">
    <location>
        <begin position="1"/>
        <end position="13"/>
    </location>
</feature>
<reference evidence="2" key="1">
    <citation type="submission" date="2019-08" db="EMBL/GenBank/DDBJ databases">
        <authorList>
            <person name="Kucharzyk K."/>
            <person name="Murdoch R.W."/>
            <person name="Higgins S."/>
            <person name="Loffler F."/>
        </authorList>
    </citation>
    <scope>NUCLEOTIDE SEQUENCE</scope>
</reference>
<accession>A0A644XVD7</accession>
<dbReference type="EMBL" id="VSSQ01003328">
    <property type="protein sequence ID" value="MPM20182.1"/>
    <property type="molecule type" value="Genomic_DNA"/>
</dbReference>
<comment type="caution">
    <text evidence="2">The sequence shown here is derived from an EMBL/GenBank/DDBJ whole genome shotgun (WGS) entry which is preliminary data.</text>
</comment>
<evidence type="ECO:0000313" key="2">
    <source>
        <dbReference type="EMBL" id="MPM20182.1"/>
    </source>
</evidence>
<feature type="compositionally biased region" description="Basic and acidic residues" evidence="1">
    <location>
        <begin position="19"/>
        <end position="29"/>
    </location>
</feature>
<dbReference type="AlphaFoldDB" id="A0A644XVD7"/>
<proteinExistence type="predicted"/>
<sequence>MQRTSCVAPTTARNAPEIGHSRQNEGRKGEPFGLRAAWLRFASELELRRLAVLQIRITRKEQSLAAMRGERATIMNRCIRRMRRAAGKQ</sequence>
<name>A0A644XVD7_9ZZZZ</name>
<evidence type="ECO:0000256" key="1">
    <source>
        <dbReference type="SAM" id="MobiDB-lite"/>
    </source>
</evidence>
<protein>
    <submittedName>
        <fullName evidence="2">Uncharacterized protein</fullName>
    </submittedName>
</protein>
<feature type="region of interest" description="Disordered" evidence="1">
    <location>
        <begin position="1"/>
        <end position="29"/>
    </location>
</feature>
<organism evidence="2">
    <name type="scientific">bioreactor metagenome</name>
    <dbReference type="NCBI Taxonomy" id="1076179"/>
    <lineage>
        <taxon>unclassified sequences</taxon>
        <taxon>metagenomes</taxon>
        <taxon>ecological metagenomes</taxon>
    </lineage>
</organism>